<proteinExistence type="predicted"/>
<gene>
    <name evidence="1" type="ORF">IQ05_00128</name>
</gene>
<protein>
    <submittedName>
        <fullName evidence="1">Uncharacterized protein</fullName>
    </submittedName>
</protein>
<name>A0ABY3FNG9_9FLAO</name>
<organism evidence="1 2">
    <name type="scientific">Flavobacterium tiangeerense</name>
    <dbReference type="NCBI Taxonomy" id="459471"/>
    <lineage>
        <taxon>Bacteria</taxon>
        <taxon>Pseudomonadati</taxon>
        <taxon>Bacteroidota</taxon>
        <taxon>Flavobacteriia</taxon>
        <taxon>Flavobacteriales</taxon>
        <taxon>Flavobacteriaceae</taxon>
        <taxon>Flavobacterium</taxon>
    </lineage>
</organism>
<reference evidence="1 2" key="1">
    <citation type="journal article" date="2015" name="Stand. Genomic Sci.">
        <title>Genomic Encyclopedia of Bacterial and Archaeal Type Strains, Phase III: the genomes of soil and plant-associated and newly described type strains.</title>
        <authorList>
            <person name="Whitman W.B."/>
            <person name="Woyke T."/>
            <person name="Klenk H.P."/>
            <person name="Zhou Y."/>
            <person name="Lilburn T.G."/>
            <person name="Beck B.J."/>
            <person name="De Vos P."/>
            <person name="Vandamme P."/>
            <person name="Eisen J.A."/>
            <person name="Garrity G."/>
            <person name="Hugenholtz P."/>
            <person name="Kyrpides N.C."/>
        </authorList>
    </citation>
    <scope>NUCLEOTIDE SEQUENCE [LARGE SCALE GENOMIC DNA]</scope>
    <source>
        <strain evidence="1 2">CGMCC 1.6847</strain>
    </source>
</reference>
<comment type="caution">
    <text evidence="1">The sequence shown here is derived from an EMBL/GenBank/DDBJ whole genome shotgun (WGS) entry which is preliminary data.</text>
</comment>
<accession>A0ABY3FNG9</accession>
<evidence type="ECO:0000313" key="2">
    <source>
        <dbReference type="Proteomes" id="UP000317519"/>
    </source>
</evidence>
<evidence type="ECO:0000313" key="1">
    <source>
        <dbReference type="EMBL" id="TWI03198.1"/>
    </source>
</evidence>
<sequence length="127" mass="14528">MKKISILSLLFFTTILYSQIDTTHKKDLKNFFILSQKKDTIKNFSLKFDFKDFSTELFSAYNQNSKLNDIFIIKKDTSNFVKSTINFNNNLRNPKIDSFNPYGASDAKSGLIIGAIGGVFRSIFNTD</sequence>
<dbReference type="RefSeq" id="WP_144888989.1">
    <property type="nucleotide sequence ID" value="NZ_VLKO01000001.1"/>
</dbReference>
<dbReference type="EMBL" id="VLKO01000001">
    <property type="protein sequence ID" value="TWI03198.1"/>
    <property type="molecule type" value="Genomic_DNA"/>
</dbReference>
<dbReference type="Proteomes" id="UP000317519">
    <property type="component" value="Unassembled WGS sequence"/>
</dbReference>
<keyword evidence="2" id="KW-1185">Reference proteome</keyword>